<sequence>MAAYDNPQIAAEMLVQSALDAGGNDNVTAIVLDLRDDSANNAADTATNTTVDIDWNVSKIGDYEDIGDLQEGTLQTLRTIQ</sequence>
<evidence type="ECO:0000313" key="2">
    <source>
        <dbReference type="Proteomes" id="UP001211105"/>
    </source>
</evidence>
<proteinExistence type="predicted"/>
<reference evidence="1" key="1">
    <citation type="submission" date="2023-01" db="EMBL/GenBank/DDBJ databases">
        <title>Human gut microbiome strain richness.</title>
        <authorList>
            <person name="Chen-Liaw A."/>
        </authorList>
    </citation>
    <scope>NUCLEOTIDE SEQUENCE</scope>
    <source>
        <strain evidence="1">BSD2780120875st1_E5_BSD2780120875b_170604</strain>
    </source>
</reference>
<comment type="caution">
    <text evidence="1">The sequence shown here is derived from an EMBL/GenBank/DDBJ whole genome shotgun (WGS) entry which is preliminary data.</text>
</comment>
<dbReference type="SUPFAM" id="SSF81606">
    <property type="entry name" value="PP2C-like"/>
    <property type="match status" value="1"/>
</dbReference>
<dbReference type="EMBL" id="JAQKGX010000003">
    <property type="protein sequence ID" value="MDB1161856.1"/>
    <property type="molecule type" value="Genomic_DNA"/>
</dbReference>
<dbReference type="Gene3D" id="3.60.40.10">
    <property type="entry name" value="PPM-type phosphatase domain"/>
    <property type="match status" value="1"/>
</dbReference>
<dbReference type="AlphaFoldDB" id="A0AAW6A2I1"/>
<dbReference type="RefSeq" id="WP_195223651.1">
    <property type="nucleotide sequence ID" value="NZ_JADMXZ010000002.1"/>
</dbReference>
<evidence type="ECO:0008006" key="3">
    <source>
        <dbReference type="Google" id="ProtNLM"/>
    </source>
</evidence>
<gene>
    <name evidence="1" type="ORF">PL707_06150</name>
</gene>
<organism evidence="1 2">
    <name type="scientific">Bifidobacterium catenulatum</name>
    <dbReference type="NCBI Taxonomy" id="1686"/>
    <lineage>
        <taxon>Bacteria</taxon>
        <taxon>Bacillati</taxon>
        <taxon>Actinomycetota</taxon>
        <taxon>Actinomycetes</taxon>
        <taxon>Bifidobacteriales</taxon>
        <taxon>Bifidobacteriaceae</taxon>
        <taxon>Bifidobacterium</taxon>
    </lineage>
</organism>
<protein>
    <recommendedName>
        <fullName evidence="3">Protein-serine/threonine phosphatase</fullName>
    </recommendedName>
</protein>
<name>A0AAW6A2I1_9BIFI</name>
<accession>A0AAW6A2I1</accession>
<dbReference type="InterPro" id="IPR036457">
    <property type="entry name" value="PPM-type-like_dom_sf"/>
</dbReference>
<dbReference type="Proteomes" id="UP001211105">
    <property type="component" value="Unassembled WGS sequence"/>
</dbReference>
<evidence type="ECO:0000313" key="1">
    <source>
        <dbReference type="EMBL" id="MDB1161856.1"/>
    </source>
</evidence>